<protein>
    <submittedName>
        <fullName evidence="8">PKHD-type hydroxylase YbiX</fullName>
        <ecNumber evidence="8">1.14.11.-</ecNumber>
    </submittedName>
</protein>
<dbReference type="SMART" id="SM00702">
    <property type="entry name" value="P4Hc"/>
    <property type="match status" value="1"/>
</dbReference>
<evidence type="ECO:0000256" key="4">
    <source>
        <dbReference type="ARBA" id="ARBA00022964"/>
    </source>
</evidence>
<proteinExistence type="predicted"/>
<evidence type="ECO:0000313" key="9">
    <source>
        <dbReference type="Proteomes" id="UP000494174"/>
    </source>
</evidence>
<reference evidence="8 9" key="1">
    <citation type="submission" date="2019-09" db="EMBL/GenBank/DDBJ databases">
        <authorList>
            <person name="Depoorter E."/>
        </authorList>
    </citation>
    <scope>NUCLEOTIDE SEQUENCE [LARGE SCALE GENOMIC DNA]</scope>
    <source>
        <strain evidence="8">R-15945</strain>
    </source>
</reference>
<dbReference type="GO" id="GO:0016705">
    <property type="term" value="F:oxidoreductase activity, acting on paired donors, with incorporation or reduction of molecular oxygen"/>
    <property type="evidence" value="ECO:0007669"/>
    <property type="project" value="InterPro"/>
</dbReference>
<comment type="cofactor">
    <cofactor evidence="1">
        <name>L-ascorbate</name>
        <dbReference type="ChEBI" id="CHEBI:38290"/>
    </cofactor>
</comment>
<dbReference type="AlphaFoldDB" id="A0A6P2QRB9"/>
<evidence type="ECO:0000256" key="1">
    <source>
        <dbReference type="ARBA" id="ARBA00001961"/>
    </source>
</evidence>
<keyword evidence="6" id="KW-0408">Iron</keyword>
<organism evidence="8 9">
    <name type="scientific">Burkholderia lata (strain ATCC 17760 / DSM 23089 / LMG 22485 / NCIMB 9086 / R18194 / 383)</name>
    <dbReference type="NCBI Taxonomy" id="482957"/>
    <lineage>
        <taxon>Bacteria</taxon>
        <taxon>Pseudomonadati</taxon>
        <taxon>Pseudomonadota</taxon>
        <taxon>Betaproteobacteria</taxon>
        <taxon>Burkholderiales</taxon>
        <taxon>Burkholderiaceae</taxon>
        <taxon>Burkholderia</taxon>
        <taxon>Burkholderia cepacia complex</taxon>
    </lineage>
</organism>
<keyword evidence="3" id="KW-0847">Vitamin C</keyword>
<keyword evidence="4" id="KW-0223">Dioxygenase</keyword>
<dbReference type="EC" id="1.14.11.-" evidence="8"/>
<dbReference type="Proteomes" id="UP000494174">
    <property type="component" value="Unassembled WGS sequence"/>
</dbReference>
<gene>
    <name evidence="8" type="primary">ybiX</name>
    <name evidence="8" type="ORF">BLA15945_06172</name>
</gene>
<dbReference type="Gene3D" id="2.60.120.620">
    <property type="entry name" value="q2cbj1_9rhob like domain"/>
    <property type="match status" value="1"/>
</dbReference>
<accession>A0A6P2QRB9</accession>
<dbReference type="EMBL" id="CABVPU010000031">
    <property type="protein sequence ID" value="VWC26033.1"/>
    <property type="molecule type" value="Genomic_DNA"/>
</dbReference>
<dbReference type="PROSITE" id="PS51471">
    <property type="entry name" value="FE2OG_OXY"/>
    <property type="match status" value="1"/>
</dbReference>
<dbReference type="InterPro" id="IPR005123">
    <property type="entry name" value="Oxoglu/Fe-dep_dioxygenase_dom"/>
</dbReference>
<evidence type="ECO:0000256" key="2">
    <source>
        <dbReference type="ARBA" id="ARBA00022723"/>
    </source>
</evidence>
<evidence type="ECO:0000256" key="5">
    <source>
        <dbReference type="ARBA" id="ARBA00023002"/>
    </source>
</evidence>
<keyword evidence="2" id="KW-0479">Metal-binding</keyword>
<evidence type="ECO:0000256" key="6">
    <source>
        <dbReference type="ARBA" id="ARBA00023004"/>
    </source>
</evidence>
<sequence>MTTIESNIVTQAAPVLIIPDVIPHETRQKLIDLWHTGSEESFMMVEQTDGSLKRMYDREVKARLDHFIGESDLLDELKVHITEKVCPAIQMAFRFDVTRFEEFRVGCYEASTGGYFKPHRDDILEGVSHRLFAIAINLNVGEYEGGCLRFPEFCEDLYRAESGGAIVFSGRMLHEVTPVVSGRRFSLVTFLYGEKESQQRKAFYRRTMLE</sequence>
<keyword evidence="5 8" id="KW-0560">Oxidoreductase</keyword>
<dbReference type="GO" id="GO:0031418">
    <property type="term" value="F:L-ascorbic acid binding"/>
    <property type="evidence" value="ECO:0007669"/>
    <property type="project" value="UniProtKB-KW"/>
</dbReference>
<dbReference type="InterPro" id="IPR006620">
    <property type="entry name" value="Pro_4_hyd_alph"/>
</dbReference>
<dbReference type="GO" id="GO:0051213">
    <property type="term" value="F:dioxygenase activity"/>
    <property type="evidence" value="ECO:0007669"/>
    <property type="project" value="UniProtKB-KW"/>
</dbReference>
<evidence type="ECO:0000259" key="7">
    <source>
        <dbReference type="PROSITE" id="PS51471"/>
    </source>
</evidence>
<feature type="domain" description="Fe2OG dioxygenase" evidence="7">
    <location>
        <begin position="99"/>
        <end position="193"/>
    </location>
</feature>
<dbReference type="GO" id="GO:0005506">
    <property type="term" value="F:iron ion binding"/>
    <property type="evidence" value="ECO:0007669"/>
    <property type="project" value="InterPro"/>
</dbReference>
<name>A0A6P2QRB9_BURL3</name>
<dbReference type="InterPro" id="IPR044862">
    <property type="entry name" value="Pro_4_hyd_alph_FE2OG_OXY"/>
</dbReference>
<evidence type="ECO:0000256" key="3">
    <source>
        <dbReference type="ARBA" id="ARBA00022896"/>
    </source>
</evidence>
<dbReference type="RefSeq" id="WP_174972444.1">
    <property type="nucleotide sequence ID" value="NZ_CABVPU010000031.1"/>
</dbReference>
<evidence type="ECO:0000313" key="8">
    <source>
        <dbReference type="EMBL" id="VWC26033.1"/>
    </source>
</evidence>
<dbReference type="Pfam" id="PF13640">
    <property type="entry name" value="2OG-FeII_Oxy_3"/>
    <property type="match status" value="1"/>
</dbReference>